<dbReference type="GO" id="GO:0006351">
    <property type="term" value="P:DNA-templated transcription"/>
    <property type="evidence" value="ECO:0007669"/>
    <property type="project" value="InterPro"/>
</dbReference>
<evidence type="ECO:0000256" key="2">
    <source>
        <dbReference type="ARBA" id="ARBA00022484"/>
    </source>
</evidence>
<keyword evidence="5 7" id="KW-0547">Nucleotide-binding</keyword>
<dbReference type="InterPro" id="IPR043502">
    <property type="entry name" value="DNA/RNA_pol_sf"/>
</dbReference>
<comment type="similarity">
    <text evidence="1">Belongs to the totiviridae RNA-directed RNA polymerase family.</text>
</comment>
<protein>
    <recommendedName>
        <fullName evidence="7">RNA-directed RNA polymerase</fullName>
        <ecNumber evidence="7">2.7.7.48</ecNumber>
    </recommendedName>
</protein>
<dbReference type="EMBL" id="LC573907">
    <property type="protein sequence ID" value="BCK35376.1"/>
    <property type="molecule type" value="Genomic_RNA"/>
</dbReference>
<dbReference type="GO" id="GO:0003723">
    <property type="term" value="F:RNA binding"/>
    <property type="evidence" value="ECO:0007669"/>
    <property type="project" value="InterPro"/>
</dbReference>
<dbReference type="GO" id="GO:0000166">
    <property type="term" value="F:nucleotide binding"/>
    <property type="evidence" value="ECO:0007669"/>
    <property type="project" value="UniProtKB-KW"/>
</dbReference>
<evidence type="ECO:0000256" key="1">
    <source>
        <dbReference type="ARBA" id="ARBA00010455"/>
    </source>
</evidence>
<dbReference type="SUPFAM" id="SSF56672">
    <property type="entry name" value="DNA/RNA polymerases"/>
    <property type="match status" value="1"/>
</dbReference>
<dbReference type="Pfam" id="PF02123">
    <property type="entry name" value="RdRP_4"/>
    <property type="match status" value="1"/>
</dbReference>
<keyword evidence="3 7" id="KW-0808">Transferase</keyword>
<keyword evidence="7" id="KW-0693">Viral RNA replication</keyword>
<evidence type="ECO:0000256" key="5">
    <source>
        <dbReference type="ARBA" id="ARBA00022741"/>
    </source>
</evidence>
<evidence type="ECO:0000256" key="4">
    <source>
        <dbReference type="ARBA" id="ARBA00022695"/>
    </source>
</evidence>
<proteinExistence type="inferred from homology"/>
<accession>A0A7G1J268</accession>
<evidence type="ECO:0000256" key="6">
    <source>
        <dbReference type="ARBA" id="ARBA00048744"/>
    </source>
</evidence>
<gene>
    <name evidence="8" type="primary">RdRp</name>
</gene>
<dbReference type="GO" id="GO:0003968">
    <property type="term" value="F:RNA-directed RNA polymerase activity"/>
    <property type="evidence" value="ECO:0007669"/>
    <property type="project" value="UniProtKB-KW"/>
</dbReference>
<dbReference type="InterPro" id="IPR001795">
    <property type="entry name" value="RNA-dir_pol_luteovirus"/>
</dbReference>
<comment type="catalytic activity">
    <reaction evidence="6 7">
        <text>RNA(n) + a ribonucleoside 5'-triphosphate = RNA(n+1) + diphosphate</text>
        <dbReference type="Rhea" id="RHEA:21248"/>
        <dbReference type="Rhea" id="RHEA-COMP:14527"/>
        <dbReference type="Rhea" id="RHEA-COMP:17342"/>
        <dbReference type="ChEBI" id="CHEBI:33019"/>
        <dbReference type="ChEBI" id="CHEBI:61557"/>
        <dbReference type="ChEBI" id="CHEBI:140395"/>
        <dbReference type="EC" id="2.7.7.48"/>
    </reaction>
</comment>
<keyword evidence="4 7" id="KW-0548">Nucleotidyltransferase</keyword>
<evidence type="ECO:0000313" key="8">
    <source>
        <dbReference type="EMBL" id="BCK35376.1"/>
    </source>
</evidence>
<reference evidence="8" key="1">
    <citation type="journal article" date="2020" name="Front. Microbiol.">
        <title>Population structure of double-stranded RNA mycoviruses that infect the rice blast fungus Magnaporthe oryzae in Japan.</title>
        <authorList>
            <person name="Owashi Y."/>
            <person name="Aihara M."/>
            <person name="Moriyama H."/>
            <person name="Arie T."/>
            <person name="Teraoka T."/>
            <person name="Komatsu K."/>
        </authorList>
    </citation>
    <scope>NUCLEOTIDE SEQUENCE</scope>
    <source>
        <strain evidence="8">MoV2/MZ13-12-1</strain>
    </source>
</reference>
<dbReference type="EC" id="2.7.7.48" evidence="7"/>
<keyword evidence="2 7" id="KW-0696">RNA-directed RNA polymerase</keyword>
<name>A0A7G1J268_9VIRU</name>
<sequence length="831" mass="91017">MIELPVAARAKATGSLGQYLKGLLDRRWLRRMAQLDYAGQMSEIYAPFWNGTRVSPLVRAAGAFLVPAMPIQVPVPHNALTTLLQATLPPLEGLAPRQTRPSRDGWSLSASRTRDAFPLKSNPAASNKVNVYLNEVMGSLTGLSPALAIQAVATHQSTIAYSGVANDAAAAVIIYGYGLSHNGVCDPFDAAARLVRAPEYCKALTTFLKATGGNSTRLGALLAEANTLLGRDVGAIDLREEAAYRTNPKVETTVANYPEAELRRQIRHFLTTEIRREDDSYTVAFPSLEEHWQSRWLWAVNGAHSNIATSHVAAEERPPGVTREHRRAWLERVRDDPRPTWDGYTVASGSPKLEQGKTRAIFACDTLNYLSFEHLMAPIEKRWRHERIILDPGRGGAAGMIFRTKAARERAGVSMMLDYDDFNSQHSNAAMKILIEETCALTNYPPDLAARLVESFDKTDIFVGGVKVGRSRGTLMSGHRCTTYINSILNAVYLRLELGDELFDRSVSLHVGDDVYLGVASYADATRVQERISSSQLRMNPIKQSVGHVSTEFLRVACQGRDCYGYFARAVASTVSGNWVSDILLGPLEALTSICAASRTLVNRSGAPGLPLLLLRSVIRMTRLPREDHDRLAQLLLGNAALGNGPQYATGATYRSIRATVIRSEPDDHGYSKLPMAATTTYLSSMMTPLETTVLTEAGISPLNPMVEASWGKTLAEPSRVVERLRLRPARQSLAVGSDTVERLINQTPVKGVLTDYPILYLVKDRLTGSQLRRAIGLAGGDANAVDLQLEAWGERSHGCIIASPMDWATASTYGKRTHASVLTCHLRLFI</sequence>
<evidence type="ECO:0000256" key="7">
    <source>
        <dbReference type="RuleBase" id="RU364050"/>
    </source>
</evidence>
<evidence type="ECO:0000256" key="3">
    <source>
        <dbReference type="ARBA" id="ARBA00022679"/>
    </source>
</evidence>
<organism evidence="8">
    <name type="scientific">Magnaporthe oryzae virus 2</name>
    <dbReference type="NCBI Taxonomy" id="441999"/>
    <lineage>
        <taxon>Viruses</taxon>
        <taxon>Riboviria</taxon>
        <taxon>Orthornavirae</taxon>
        <taxon>Duplornaviricota</taxon>
        <taxon>Chrymotiviricetes</taxon>
        <taxon>Ghabrivirales</taxon>
        <taxon>Alphatotivirineae</taxon>
        <taxon>Pseudototiviridae</taxon>
        <taxon>Victorivirus</taxon>
        <taxon>Victorivirus jyu</taxon>
    </lineage>
</organism>